<dbReference type="PANTHER" id="PTHR10584:SF166">
    <property type="entry name" value="RIBOKINASE"/>
    <property type="match status" value="1"/>
</dbReference>
<reference evidence="16 17" key="1">
    <citation type="journal article" date="2016" name="Front. Microbiol.">
        <title>Comprehensive Phylogenetic Analysis of Bovine Non-aureus Staphylococci Species Based on Whole-Genome Sequencing.</title>
        <authorList>
            <person name="Naushad S."/>
            <person name="Barkema H.W."/>
            <person name="Luby C."/>
            <person name="Condas L.A."/>
            <person name="Nobrega D.B."/>
            <person name="Carson D.A."/>
            <person name="De Buck J."/>
        </authorList>
    </citation>
    <scope>NUCLEOTIDE SEQUENCE [LARGE SCALE GENOMIC DNA]</scope>
    <source>
        <strain evidence="14 16">SNUC 1084</strain>
        <strain evidence="15 17">SNUC 1231</strain>
    </source>
</reference>
<dbReference type="InterPro" id="IPR011877">
    <property type="entry name" value="Ribokinase"/>
</dbReference>
<comment type="similarity">
    <text evidence="12">Belongs to the carbohydrate kinase PfkB family. Ribokinase subfamily.</text>
</comment>
<feature type="binding site" evidence="12">
    <location>
        <position position="286"/>
    </location>
    <ligand>
        <name>K(+)</name>
        <dbReference type="ChEBI" id="CHEBI:29103"/>
    </ligand>
</feature>
<dbReference type="GO" id="GO:0004747">
    <property type="term" value="F:ribokinase activity"/>
    <property type="evidence" value="ECO:0007669"/>
    <property type="project" value="UniProtKB-UniRule"/>
</dbReference>
<dbReference type="PROSITE" id="PS00584">
    <property type="entry name" value="PFKB_KINASES_2"/>
    <property type="match status" value="1"/>
</dbReference>
<comment type="caution">
    <text evidence="12">Lacks conserved residue(s) required for the propagation of feature annotation.</text>
</comment>
<dbReference type="Gene3D" id="3.40.1190.20">
    <property type="match status" value="1"/>
</dbReference>
<gene>
    <name evidence="12" type="primary">rbsK</name>
    <name evidence="14" type="ORF">BU057_13695</name>
    <name evidence="15" type="ORF">BU058_00405</name>
</gene>
<evidence type="ECO:0000256" key="8">
    <source>
        <dbReference type="ARBA" id="ARBA00022840"/>
    </source>
</evidence>
<dbReference type="GO" id="GO:0046872">
    <property type="term" value="F:metal ion binding"/>
    <property type="evidence" value="ECO:0007669"/>
    <property type="project" value="UniProtKB-KW"/>
</dbReference>
<dbReference type="SUPFAM" id="SSF53613">
    <property type="entry name" value="Ribokinase-like"/>
    <property type="match status" value="1"/>
</dbReference>
<dbReference type="InterPro" id="IPR002173">
    <property type="entry name" value="Carboh/pur_kinase_PfkB_CS"/>
</dbReference>
<dbReference type="PROSITE" id="PS00583">
    <property type="entry name" value="PFKB_KINASES_1"/>
    <property type="match status" value="1"/>
</dbReference>
<evidence type="ECO:0000256" key="6">
    <source>
        <dbReference type="ARBA" id="ARBA00022741"/>
    </source>
</evidence>
<evidence type="ECO:0000313" key="15">
    <source>
        <dbReference type="EMBL" id="PTI77703.1"/>
    </source>
</evidence>
<feature type="binding site" evidence="12">
    <location>
        <position position="183"/>
    </location>
    <ligand>
        <name>ATP</name>
        <dbReference type="ChEBI" id="CHEBI:30616"/>
    </ligand>
</feature>
<dbReference type="Proteomes" id="UP000241960">
    <property type="component" value="Unassembled WGS sequence"/>
</dbReference>
<keyword evidence="7 12" id="KW-0418">Kinase</keyword>
<comment type="activity regulation">
    <text evidence="12">Activated by a monovalent cation that binds near, but not in, the active site. The most likely occupant of the site in vivo is potassium. Ion binding induces a conformational change that may alter substrate affinity.</text>
</comment>
<reference evidence="15" key="2">
    <citation type="submission" date="2018-03" db="EMBL/GenBank/DDBJ databases">
        <authorList>
            <person name="Naushad S."/>
        </authorList>
    </citation>
    <scope>NUCLEOTIDE SEQUENCE</scope>
    <source>
        <strain evidence="14">SNUC 1084</strain>
        <strain evidence="15">SNUC 1231</strain>
    </source>
</reference>
<proteinExistence type="inferred from homology"/>
<feature type="binding site" evidence="12">
    <location>
        <begin position="250"/>
        <end position="251"/>
    </location>
    <ligand>
        <name>ATP</name>
        <dbReference type="ChEBI" id="CHEBI:30616"/>
    </ligand>
</feature>
<feature type="binding site" evidence="12">
    <location>
        <begin position="13"/>
        <end position="15"/>
    </location>
    <ligand>
        <name>substrate</name>
    </ligand>
</feature>
<accession>A0A9Q6HR09</accession>
<dbReference type="InterPro" id="IPR011611">
    <property type="entry name" value="PfkB_dom"/>
</dbReference>
<feature type="binding site" evidence="12">
    <location>
        <position position="275"/>
    </location>
    <ligand>
        <name>ATP</name>
        <dbReference type="ChEBI" id="CHEBI:30616"/>
    </ligand>
</feature>
<keyword evidence="4 12" id="KW-0808">Transferase</keyword>
<feature type="binding site" evidence="12">
    <location>
        <begin position="219"/>
        <end position="224"/>
    </location>
    <ligand>
        <name>ATP</name>
        <dbReference type="ChEBI" id="CHEBI:30616"/>
    </ligand>
</feature>
<dbReference type="EC" id="2.7.1.15" evidence="2 12"/>
<keyword evidence="10 12" id="KW-0630">Potassium</keyword>
<feature type="binding site" evidence="12">
    <location>
        <begin position="41"/>
        <end position="45"/>
    </location>
    <ligand>
        <name>substrate</name>
    </ligand>
</feature>
<dbReference type="InterPro" id="IPR002139">
    <property type="entry name" value="Ribo/fructo_kinase"/>
</dbReference>
<organism evidence="15 17">
    <name type="scientific">Staphylococcus succinus</name>
    <dbReference type="NCBI Taxonomy" id="61015"/>
    <lineage>
        <taxon>Bacteria</taxon>
        <taxon>Bacillati</taxon>
        <taxon>Bacillota</taxon>
        <taxon>Bacilli</taxon>
        <taxon>Bacillales</taxon>
        <taxon>Staphylococcaceae</taxon>
        <taxon>Staphylococcus</taxon>
    </lineage>
</organism>
<evidence type="ECO:0000313" key="17">
    <source>
        <dbReference type="Proteomes" id="UP000241960"/>
    </source>
</evidence>
<feature type="binding site" evidence="12">
    <location>
        <position position="290"/>
    </location>
    <ligand>
        <name>K(+)</name>
        <dbReference type="ChEBI" id="CHEBI:29103"/>
    </ligand>
</feature>
<comment type="pathway">
    <text evidence="12">Carbohydrate metabolism; D-ribose degradation; D-ribose 5-phosphate from beta-D-ribopyranose: step 2/2.</text>
</comment>
<comment type="similarity">
    <text evidence="1">Belongs to the carbohydrate kinase pfkB family.</text>
</comment>
<evidence type="ECO:0000256" key="9">
    <source>
        <dbReference type="ARBA" id="ARBA00022842"/>
    </source>
</evidence>
<keyword evidence="5 12" id="KW-0479">Metal-binding</keyword>
<evidence type="ECO:0000256" key="4">
    <source>
        <dbReference type="ARBA" id="ARBA00022679"/>
    </source>
</evidence>
<keyword evidence="9 12" id="KW-0460">Magnesium</keyword>
<evidence type="ECO:0000256" key="7">
    <source>
        <dbReference type="ARBA" id="ARBA00022777"/>
    </source>
</evidence>
<evidence type="ECO:0000256" key="2">
    <source>
        <dbReference type="ARBA" id="ARBA00012035"/>
    </source>
</evidence>
<comment type="subunit">
    <text evidence="12">Homodimer.</text>
</comment>
<keyword evidence="16" id="KW-1185">Reference proteome</keyword>
<dbReference type="InterPro" id="IPR029056">
    <property type="entry name" value="Ribokinase-like"/>
</dbReference>
<comment type="cofactor">
    <cofactor evidence="12">
        <name>Mg(2+)</name>
        <dbReference type="ChEBI" id="CHEBI:18420"/>
    </cofactor>
    <text evidence="12">Requires a divalent cation, most likely magnesium in vivo, as an electrophilic catalyst to aid phosphoryl group transfer. It is the chelate of the metal and the nucleotide that is the actual substrate.</text>
</comment>
<keyword evidence="12" id="KW-0963">Cytoplasm</keyword>
<feature type="binding site" evidence="12">
    <location>
        <position position="284"/>
    </location>
    <ligand>
        <name>K(+)</name>
        <dbReference type="ChEBI" id="CHEBI:29103"/>
    </ligand>
</feature>
<comment type="function">
    <text evidence="12">Catalyzes the phosphorylation of ribose at O-5 in a reaction requiring ATP and magnesium. The resulting D-ribose-5-phosphate can then be used either for sythesis of nucleotides, histidine, and tryptophan, or as a component of the pentose phosphate pathway.</text>
</comment>
<dbReference type="EMBL" id="PZFQ01000001">
    <property type="protein sequence ID" value="PTI77703.1"/>
    <property type="molecule type" value="Genomic_DNA"/>
</dbReference>
<feature type="domain" description="Carbohydrate kinase PfkB" evidence="13">
    <location>
        <begin position="4"/>
        <end position="292"/>
    </location>
</feature>
<evidence type="ECO:0000256" key="3">
    <source>
        <dbReference type="ARBA" id="ARBA00016943"/>
    </source>
</evidence>
<evidence type="ECO:0000256" key="10">
    <source>
        <dbReference type="ARBA" id="ARBA00022958"/>
    </source>
</evidence>
<evidence type="ECO:0000259" key="13">
    <source>
        <dbReference type="Pfam" id="PF00294"/>
    </source>
</evidence>
<dbReference type="Pfam" id="PF00294">
    <property type="entry name" value="PfkB"/>
    <property type="match status" value="1"/>
</dbReference>
<dbReference type="Proteomes" id="UP000240859">
    <property type="component" value="Unassembled WGS sequence"/>
</dbReference>
<dbReference type="PRINTS" id="PR00990">
    <property type="entry name" value="RIBOKINASE"/>
</dbReference>
<keyword evidence="6 12" id="KW-0547">Nucleotide-binding</keyword>
<keyword evidence="11 12" id="KW-0119">Carbohydrate metabolism</keyword>
<dbReference type="AlphaFoldDB" id="A0A9Q6HR09"/>
<feature type="binding site" evidence="12">
    <location>
        <position position="245"/>
    </location>
    <ligand>
        <name>K(+)</name>
        <dbReference type="ChEBI" id="CHEBI:29103"/>
    </ligand>
</feature>
<dbReference type="CDD" id="cd01174">
    <property type="entry name" value="ribokinase"/>
    <property type="match status" value="1"/>
</dbReference>
<dbReference type="RefSeq" id="WP_073505355.1">
    <property type="nucleotide sequence ID" value="NZ_CP018199.1"/>
</dbReference>
<dbReference type="PANTHER" id="PTHR10584">
    <property type="entry name" value="SUGAR KINASE"/>
    <property type="match status" value="1"/>
</dbReference>
<evidence type="ECO:0000256" key="12">
    <source>
        <dbReference type="HAMAP-Rule" id="MF_01987"/>
    </source>
</evidence>
<sequence length="305" mass="33209">MENKNVVVLGSLNYDLILTQERLPHKGETFYADSLLQGPGGKGANQAVQCAKLGLNTTLIGKVGEDRFGEALIGSMRSAGIHTEKIKQKGQSGLGLVNVLYDGDYHSTILKGANYLLDIEDVEREDALFKSADYIILQQEIPAHVNDYVIKKYNDNTTIILNNAPARNIEKNILKKLDYLVVNETEAEFMVGKVVSNVKQAFEAAQELYSKIETTIVLTLGKSGVVLNDGKQIFHVPAEEVKAIDTTGAGDSFIGAFVYSLTQGYHLKEAVQFANHVSALTVKNNGGSESFPVLKDCIAADSNKI</sequence>
<feature type="binding site" evidence="12">
    <location>
        <position position="251"/>
    </location>
    <ligand>
        <name>substrate</name>
    </ligand>
</feature>
<comment type="catalytic activity">
    <reaction evidence="12">
        <text>D-ribose + ATP = D-ribose 5-phosphate + ADP + H(+)</text>
        <dbReference type="Rhea" id="RHEA:13697"/>
        <dbReference type="ChEBI" id="CHEBI:15378"/>
        <dbReference type="ChEBI" id="CHEBI:30616"/>
        <dbReference type="ChEBI" id="CHEBI:47013"/>
        <dbReference type="ChEBI" id="CHEBI:78346"/>
        <dbReference type="ChEBI" id="CHEBI:456216"/>
        <dbReference type="EC" id="2.7.1.15"/>
    </reaction>
</comment>
<dbReference type="EMBL" id="PZFR01000200">
    <property type="protein sequence ID" value="PTI63462.1"/>
    <property type="molecule type" value="Genomic_DNA"/>
</dbReference>
<dbReference type="GO" id="GO:0005524">
    <property type="term" value="F:ATP binding"/>
    <property type="evidence" value="ECO:0007669"/>
    <property type="project" value="UniProtKB-UniRule"/>
</dbReference>
<dbReference type="GO" id="GO:0019303">
    <property type="term" value="P:D-ribose catabolic process"/>
    <property type="evidence" value="ECO:0007669"/>
    <property type="project" value="UniProtKB-UniRule"/>
</dbReference>
<feature type="binding site" evidence="12">
    <location>
        <position position="247"/>
    </location>
    <ligand>
        <name>K(+)</name>
        <dbReference type="ChEBI" id="CHEBI:29103"/>
    </ligand>
</feature>
<protein>
    <recommendedName>
        <fullName evidence="3 12">Ribokinase</fullName>
        <shortName evidence="12">RK</shortName>
        <ecNumber evidence="2 12">2.7.1.15</ecNumber>
    </recommendedName>
</protein>
<evidence type="ECO:0000256" key="5">
    <source>
        <dbReference type="ARBA" id="ARBA00022723"/>
    </source>
</evidence>
<feature type="active site" description="Proton acceptor" evidence="12">
    <location>
        <position position="251"/>
    </location>
</feature>
<dbReference type="HAMAP" id="MF_01987">
    <property type="entry name" value="Ribokinase"/>
    <property type="match status" value="1"/>
</dbReference>
<evidence type="ECO:0000313" key="16">
    <source>
        <dbReference type="Proteomes" id="UP000240859"/>
    </source>
</evidence>
<feature type="binding site" evidence="12">
    <location>
        <position position="281"/>
    </location>
    <ligand>
        <name>K(+)</name>
        <dbReference type="ChEBI" id="CHEBI:29103"/>
    </ligand>
</feature>
<comment type="caution">
    <text evidence="15">The sequence shown here is derived from an EMBL/GenBank/DDBJ whole genome shotgun (WGS) entry which is preliminary data.</text>
</comment>
<evidence type="ECO:0000256" key="11">
    <source>
        <dbReference type="ARBA" id="ARBA00023277"/>
    </source>
</evidence>
<name>A0A9Q6HR09_9STAP</name>
<evidence type="ECO:0000256" key="1">
    <source>
        <dbReference type="ARBA" id="ARBA00005380"/>
    </source>
</evidence>
<dbReference type="GO" id="GO:0005829">
    <property type="term" value="C:cytosol"/>
    <property type="evidence" value="ECO:0007669"/>
    <property type="project" value="TreeGrafter"/>
</dbReference>
<comment type="subcellular location">
    <subcellularLocation>
        <location evidence="12">Cytoplasm</location>
    </subcellularLocation>
</comment>
<feature type="binding site" evidence="12">
    <location>
        <position position="140"/>
    </location>
    <ligand>
        <name>substrate</name>
    </ligand>
</feature>
<evidence type="ECO:0000313" key="14">
    <source>
        <dbReference type="EMBL" id="PTI63462.1"/>
    </source>
</evidence>
<keyword evidence="8 12" id="KW-0067">ATP-binding</keyword>